<dbReference type="OrthoDB" id="2200446at2759"/>
<evidence type="ECO:0000313" key="3">
    <source>
        <dbReference type="Proteomes" id="UP000053780"/>
    </source>
</evidence>
<organism evidence="2 3">
    <name type="scientific">Vairimorpha apis BRL 01</name>
    <dbReference type="NCBI Taxonomy" id="1037528"/>
    <lineage>
        <taxon>Eukaryota</taxon>
        <taxon>Fungi</taxon>
        <taxon>Fungi incertae sedis</taxon>
        <taxon>Microsporidia</taxon>
        <taxon>Nosematidae</taxon>
        <taxon>Vairimorpha</taxon>
    </lineage>
</organism>
<gene>
    <name evidence="2" type="ORF">NAPIS_ORF01409</name>
</gene>
<protein>
    <submittedName>
        <fullName evidence="2">Uncharacterized protein</fullName>
    </submittedName>
</protein>
<name>T0L0E6_9MICR</name>
<evidence type="ECO:0000313" key="2">
    <source>
        <dbReference type="EMBL" id="EQB61017.1"/>
    </source>
</evidence>
<dbReference type="EMBL" id="KE647186">
    <property type="protein sequence ID" value="EQB61017.1"/>
    <property type="molecule type" value="Genomic_DNA"/>
</dbReference>
<keyword evidence="1" id="KW-1133">Transmembrane helix</keyword>
<reference evidence="2 3" key="1">
    <citation type="journal article" date="2013" name="BMC Genomics">
        <title>Genome sequencing and comparative genomics of honey bee microsporidia, Nosema apis reveal novel insights into host-parasite interactions.</title>
        <authorList>
            <person name="Chen Yp."/>
            <person name="Pettis J.S."/>
            <person name="Zhao Y."/>
            <person name="Liu X."/>
            <person name="Tallon L.J."/>
            <person name="Sadzewicz L.D."/>
            <person name="Li R."/>
            <person name="Zheng H."/>
            <person name="Huang S."/>
            <person name="Zhang X."/>
            <person name="Hamilton M.C."/>
            <person name="Pernal S.F."/>
            <person name="Melathopoulos A.P."/>
            <person name="Yan X."/>
            <person name="Evans J.D."/>
        </authorList>
    </citation>
    <scope>NUCLEOTIDE SEQUENCE [LARGE SCALE GENOMIC DNA]</scope>
    <source>
        <strain evidence="2 3">BRL 01</strain>
    </source>
</reference>
<keyword evidence="1" id="KW-0472">Membrane</keyword>
<evidence type="ECO:0000256" key="1">
    <source>
        <dbReference type="SAM" id="Phobius"/>
    </source>
</evidence>
<keyword evidence="1" id="KW-0812">Transmembrane</keyword>
<keyword evidence="3" id="KW-1185">Reference proteome</keyword>
<sequence>MKGHNIINKHKLYLYKDTPADHSHITNKNTFQVLDIWATLMKIETKDIPLIKKIPNSDVYLLMIRDSVCQMAMKNFKNVFEEIQICADLTVFTEFLNLNKKIVLDELLRLSKTHKNYVPLAQACKYINKKLNRKIVDYDNFLISKMNKCPFILMYVFLFIIIYLNNDLKDKKNFKNITIGGFKYCTTITIAYLFIEQTDEEKINS</sequence>
<dbReference type="HOGENOM" id="CLU_1337849_0_0_1"/>
<dbReference type="AlphaFoldDB" id="T0L0E6"/>
<feature type="transmembrane region" description="Helical" evidence="1">
    <location>
        <begin position="149"/>
        <end position="165"/>
    </location>
</feature>
<dbReference type="Proteomes" id="UP000053780">
    <property type="component" value="Unassembled WGS sequence"/>
</dbReference>
<accession>T0L0E6</accession>
<feature type="transmembrane region" description="Helical" evidence="1">
    <location>
        <begin position="177"/>
        <end position="195"/>
    </location>
</feature>
<dbReference type="VEuPathDB" id="MicrosporidiaDB:NAPIS_ORF01409"/>
<proteinExistence type="predicted"/>